<keyword evidence="7" id="KW-1185">Reference proteome</keyword>
<feature type="compositionally biased region" description="Basic and acidic residues" evidence="5">
    <location>
        <begin position="389"/>
        <end position="398"/>
    </location>
</feature>
<comment type="caution">
    <text evidence="6">The sequence shown here is derived from an EMBL/GenBank/DDBJ whole genome shotgun (WGS) entry which is preliminary data.</text>
</comment>
<dbReference type="Pfam" id="PF05761">
    <property type="entry name" value="5_nucleotid"/>
    <property type="match status" value="1"/>
</dbReference>
<protein>
    <recommendedName>
        <fullName evidence="8">C2H2-type domain-containing protein</fullName>
    </recommendedName>
</protein>
<keyword evidence="4" id="KW-0460">Magnesium</keyword>
<dbReference type="InterPro" id="IPR023214">
    <property type="entry name" value="HAD_sf"/>
</dbReference>
<name>A0A2T7ND97_POMCA</name>
<gene>
    <name evidence="6" type="ORF">C0Q70_21710</name>
</gene>
<evidence type="ECO:0000313" key="7">
    <source>
        <dbReference type="Proteomes" id="UP000245119"/>
    </source>
</evidence>
<dbReference type="Proteomes" id="UP000245119">
    <property type="component" value="Linkage Group LG14"/>
</dbReference>
<feature type="compositionally biased region" description="Polar residues" evidence="5">
    <location>
        <begin position="479"/>
        <end position="490"/>
    </location>
</feature>
<dbReference type="CDD" id="cd07522">
    <property type="entry name" value="HAD_cN-II"/>
    <property type="match status" value="1"/>
</dbReference>
<keyword evidence="3" id="KW-0378">Hydrolase</keyword>
<feature type="region of interest" description="Disordered" evidence="5">
    <location>
        <begin position="379"/>
        <end position="398"/>
    </location>
</feature>
<evidence type="ECO:0000256" key="4">
    <source>
        <dbReference type="ARBA" id="ARBA00022842"/>
    </source>
</evidence>
<organism evidence="6 7">
    <name type="scientific">Pomacea canaliculata</name>
    <name type="common">Golden apple snail</name>
    <dbReference type="NCBI Taxonomy" id="400727"/>
    <lineage>
        <taxon>Eukaryota</taxon>
        <taxon>Metazoa</taxon>
        <taxon>Spiralia</taxon>
        <taxon>Lophotrochozoa</taxon>
        <taxon>Mollusca</taxon>
        <taxon>Gastropoda</taxon>
        <taxon>Caenogastropoda</taxon>
        <taxon>Architaenioglossa</taxon>
        <taxon>Ampullarioidea</taxon>
        <taxon>Ampullariidae</taxon>
        <taxon>Pomacea</taxon>
    </lineage>
</organism>
<dbReference type="InterPro" id="IPR036412">
    <property type="entry name" value="HAD-like_sf"/>
</dbReference>
<evidence type="ECO:0000256" key="2">
    <source>
        <dbReference type="ARBA" id="ARBA00022723"/>
    </source>
</evidence>
<reference evidence="6 7" key="1">
    <citation type="submission" date="2018-04" db="EMBL/GenBank/DDBJ databases">
        <title>The genome of golden apple snail Pomacea canaliculata provides insight into stress tolerance and invasive adaptation.</title>
        <authorList>
            <person name="Liu C."/>
            <person name="Liu B."/>
            <person name="Ren Y."/>
            <person name="Zhang Y."/>
            <person name="Wang H."/>
            <person name="Li S."/>
            <person name="Jiang F."/>
            <person name="Yin L."/>
            <person name="Zhang G."/>
            <person name="Qian W."/>
            <person name="Fan W."/>
        </authorList>
    </citation>
    <scope>NUCLEOTIDE SEQUENCE [LARGE SCALE GENOMIC DNA]</scope>
    <source>
        <strain evidence="6">SZHN2017</strain>
        <tissue evidence="6">Muscle</tissue>
    </source>
</reference>
<dbReference type="AlphaFoldDB" id="A0A2T7ND97"/>
<evidence type="ECO:0008006" key="8">
    <source>
        <dbReference type="Google" id="ProtNLM"/>
    </source>
</evidence>
<feature type="region of interest" description="Disordered" evidence="5">
    <location>
        <begin position="47"/>
        <end position="66"/>
    </location>
</feature>
<accession>A0A2T7ND97</accession>
<comment type="similarity">
    <text evidence="1">Belongs to the 5'(3')-deoxyribonucleotidase family.</text>
</comment>
<dbReference type="PANTHER" id="PTHR12103:SF12">
    <property type="entry name" value="FI20020P1"/>
    <property type="match status" value="1"/>
</dbReference>
<dbReference type="NCBIfam" id="TIGR02244">
    <property type="entry name" value="HAD-IG-Ncltidse"/>
    <property type="match status" value="1"/>
</dbReference>
<evidence type="ECO:0000256" key="3">
    <source>
        <dbReference type="ARBA" id="ARBA00022801"/>
    </source>
</evidence>
<dbReference type="SUPFAM" id="SSF56784">
    <property type="entry name" value="HAD-like"/>
    <property type="match status" value="1"/>
</dbReference>
<feature type="compositionally biased region" description="Low complexity" evidence="5">
    <location>
        <begin position="491"/>
        <end position="503"/>
    </location>
</feature>
<evidence type="ECO:0000313" key="6">
    <source>
        <dbReference type="EMBL" id="PVD19146.1"/>
    </source>
</evidence>
<dbReference type="OrthoDB" id="409330at2759"/>
<dbReference type="GO" id="GO:0046872">
    <property type="term" value="F:metal ion binding"/>
    <property type="evidence" value="ECO:0007669"/>
    <property type="project" value="UniProtKB-KW"/>
</dbReference>
<feature type="region of interest" description="Disordered" evidence="5">
    <location>
        <begin position="443"/>
        <end position="512"/>
    </location>
</feature>
<dbReference type="GO" id="GO:0008253">
    <property type="term" value="F:5'-nucleotidase activity"/>
    <property type="evidence" value="ECO:0007669"/>
    <property type="project" value="TreeGrafter"/>
</dbReference>
<dbReference type="EMBL" id="PZQS01000014">
    <property type="protein sequence ID" value="PVD19146.1"/>
    <property type="molecule type" value="Genomic_DNA"/>
</dbReference>
<sequence length="1016" mass="114501">MDADTIDGADVEVSVETDAASAPKLSLKSCASVVGREDRHMCECATPRSQYEQNSESMAERQGEPLPLYDSSSLACSRSEDESKHVDCRYCGKLMALSDVVDYSRECQWDHKEEPTAYRVCGHGLASTTTLHQPRDGQVERIATSPNRHVTGSRKDVATSRPTLERRALSHAARTSDSRWTGSSNVWSYRDVLPGNNQSPSRATICLTGACAVKPLLRRDKALASPTRFVPTARADRGQGEAVFHPPLTTTTTTVGRFARLESDFDDFAARPYACALCFFRTNQLWELQSHAQNHLTGCNTTPSEETPGFQASSAFRQDRATSPFRSCITRDSGAKDNGCAHGTFKGRQTCADSASGGRECEQNMAGMHSYISTSIKRQATTRPLSDSNPDHLDDHQMPKDLLSIPVVSGEKKPCIFNASSRQHPVCTKVRKINTNDLQLRNRRMRVNSKTTGQRFDKRFNKIADPASSGYRSKPRLRSCQQNMSPGNNGEASVAHPSSSHESSLTEDAAAKGWTASQTSEVGSQVYSPIIRNTIPYTLKRRILATSQTTATTPKRTAPVEATPKEDVNPEAIYANNEMSLADIEVYGFDYDYTLATYTPALHKLIFDLGKQALVSKLKYPAGILNFQYDEHFAVRGLHFDTMKGLVMKIDSFHNIQLGTVYRGIQPVSDEEVISLYSGTHVSLDYMNTFYGAGPMHQMIDLFAIPEITLISLVTEYFIQNNMIYDPEYVFYDIRNAVQDVHTTGLLHHKIMSDLDAYLQKGQETKVLLERLVSAGKNLFLITNSGFPFIDAGMRYMVGPDWMNLFDIIITNARKPKFFHAGSRPFRLYNPELETHSWGRVTSLEKGKVYQQGNVHRLRQMTGWFGPRVLYFGDHVYSDLADPSLRYGWRTGAIIPELEREIELQNKPEYKAAVRWLVALQHLIREMQHQNSTDSKQIIYDWVGERDELRKFTKAMFNPNFGSLFRTYHNPTYFFRRLARFADIYTSSLTNILNYPDDYTFYPHRVILPHEPGLEP</sequence>
<proteinExistence type="inferred from homology"/>
<evidence type="ECO:0000256" key="1">
    <source>
        <dbReference type="ARBA" id="ARBA00009589"/>
    </source>
</evidence>
<dbReference type="Gene3D" id="3.40.50.1000">
    <property type="entry name" value="HAD superfamily/HAD-like"/>
    <property type="match status" value="1"/>
</dbReference>
<keyword evidence="2" id="KW-0479">Metal-binding</keyword>
<evidence type="ECO:0000256" key="5">
    <source>
        <dbReference type="SAM" id="MobiDB-lite"/>
    </source>
</evidence>
<dbReference type="PANTHER" id="PTHR12103">
    <property type="entry name" value="5'-NUCLEOTIDASE DOMAIN-CONTAINING"/>
    <property type="match status" value="1"/>
</dbReference>
<feature type="compositionally biased region" description="Polar residues" evidence="5">
    <location>
        <begin position="47"/>
        <end position="57"/>
    </location>
</feature>
<dbReference type="InterPro" id="IPR008380">
    <property type="entry name" value="HAD-SF_hydro_IG_5-nucl"/>
</dbReference>
<feature type="compositionally biased region" description="Polar residues" evidence="5">
    <location>
        <begin position="379"/>
        <end position="388"/>
    </location>
</feature>